<feature type="compositionally biased region" description="Basic and acidic residues" evidence="4">
    <location>
        <begin position="331"/>
        <end position="344"/>
    </location>
</feature>
<dbReference type="PANTHER" id="PTHR33217:SF7">
    <property type="entry name" value="TRANSPOSASE FOR INSERTION SEQUENCE ELEMENT IS1081"/>
    <property type="match status" value="1"/>
</dbReference>
<dbReference type="PANTHER" id="PTHR33217">
    <property type="entry name" value="TRANSPOSASE FOR INSERTION SEQUENCE ELEMENT IS1081"/>
    <property type="match status" value="1"/>
</dbReference>
<dbReference type="GO" id="GO:0006313">
    <property type="term" value="P:DNA transposition"/>
    <property type="evidence" value="ECO:0007669"/>
    <property type="project" value="InterPro"/>
</dbReference>
<dbReference type="InterPro" id="IPR001207">
    <property type="entry name" value="Transposase_mutator"/>
</dbReference>
<dbReference type="Pfam" id="PF00872">
    <property type="entry name" value="Transposase_mut"/>
    <property type="match status" value="1"/>
</dbReference>
<organism evidence="5">
    <name type="scientific">mine drainage metagenome</name>
    <dbReference type="NCBI Taxonomy" id="410659"/>
    <lineage>
        <taxon>unclassified sequences</taxon>
        <taxon>metagenomes</taxon>
        <taxon>ecological metagenomes</taxon>
    </lineage>
</organism>
<evidence type="ECO:0000256" key="1">
    <source>
        <dbReference type="ARBA" id="ARBA00022578"/>
    </source>
</evidence>
<proteinExistence type="predicted"/>
<keyword evidence="1" id="KW-0815">Transposition</keyword>
<reference evidence="5" key="1">
    <citation type="submission" date="2013-08" db="EMBL/GenBank/DDBJ databases">
        <authorList>
            <person name="Mendez C."/>
            <person name="Richter M."/>
            <person name="Ferrer M."/>
            <person name="Sanchez J."/>
        </authorList>
    </citation>
    <scope>NUCLEOTIDE SEQUENCE</scope>
</reference>
<dbReference type="AlphaFoldDB" id="T1CUJ7"/>
<evidence type="ECO:0000256" key="3">
    <source>
        <dbReference type="ARBA" id="ARBA00023172"/>
    </source>
</evidence>
<evidence type="ECO:0000256" key="4">
    <source>
        <dbReference type="SAM" id="MobiDB-lite"/>
    </source>
</evidence>
<evidence type="ECO:0000313" key="5">
    <source>
        <dbReference type="EMBL" id="EQD73420.1"/>
    </source>
</evidence>
<dbReference type="GO" id="GO:0003677">
    <property type="term" value="F:DNA binding"/>
    <property type="evidence" value="ECO:0007669"/>
    <property type="project" value="UniProtKB-KW"/>
</dbReference>
<dbReference type="NCBIfam" id="NF033543">
    <property type="entry name" value="transpos_IS256"/>
    <property type="match status" value="1"/>
</dbReference>
<name>T1CUJ7_9ZZZZ</name>
<keyword evidence="2" id="KW-0238">DNA-binding</keyword>
<reference evidence="5" key="2">
    <citation type="journal article" date="2014" name="ISME J.">
        <title>Microbial stratification in low pH oxic and suboxic macroscopic growths along an acid mine drainage.</title>
        <authorList>
            <person name="Mendez-Garcia C."/>
            <person name="Mesa V."/>
            <person name="Sprenger R.R."/>
            <person name="Richter M."/>
            <person name="Diez M.S."/>
            <person name="Solano J."/>
            <person name="Bargiela R."/>
            <person name="Golyshina O.V."/>
            <person name="Manteca A."/>
            <person name="Ramos J.L."/>
            <person name="Gallego J.R."/>
            <person name="Llorente I."/>
            <person name="Martins Dos Santos V.A."/>
            <person name="Jensen O.N."/>
            <person name="Pelaez A.I."/>
            <person name="Sanchez J."/>
            <person name="Ferrer M."/>
        </authorList>
    </citation>
    <scope>NUCLEOTIDE SEQUENCE</scope>
</reference>
<feature type="region of interest" description="Disordered" evidence="4">
    <location>
        <begin position="322"/>
        <end position="357"/>
    </location>
</feature>
<accession>T1CUJ7</accession>
<comment type="caution">
    <text evidence="5">The sequence shown here is derived from an EMBL/GenBank/DDBJ whole genome shotgun (WGS) entry which is preliminary data.</text>
</comment>
<dbReference type="GO" id="GO:0004803">
    <property type="term" value="F:transposase activity"/>
    <property type="evidence" value="ECO:0007669"/>
    <property type="project" value="InterPro"/>
</dbReference>
<gene>
    <name evidence="5" type="ORF">B1A_04963</name>
</gene>
<protein>
    <submittedName>
        <fullName evidence="5">Transposase mutator type</fullName>
    </submittedName>
</protein>
<evidence type="ECO:0000256" key="2">
    <source>
        <dbReference type="ARBA" id="ARBA00023125"/>
    </source>
</evidence>
<sequence>MTHVKKSKTVSPGLKTLVQEDRDLMKELVREALQSFLEAEMTAFLGASAGERTDERKGYRAGYYRRSWMTRVGKIELSVPRDRSGQFSTELFERYQRSEKALFSVLAEMYVQGVSTRRIKTVTEELCGHGFSASTVSAINKTLDAALTRFASRPLEEAFPYLILDARYEKVREDGVIRSRAVQIAVGVDTDGRRHLLAVELANRESRSSWRDFLISLKKRGLSGVTYVVSDHHEGLKQAIAEILPEALWQRCYVHYLRNALDHLPKTADEACLKELRELYDRHTLPEAQEGLFRWIDRWQESLPPICRMGGRDDRGNLHLFDAPESPSSLPEKHECAGAIERGDQTTNPGGSDFSER</sequence>
<dbReference type="EMBL" id="AUZX01003615">
    <property type="protein sequence ID" value="EQD73420.1"/>
    <property type="molecule type" value="Genomic_DNA"/>
</dbReference>
<keyword evidence="3" id="KW-0233">DNA recombination</keyword>